<geneLocation type="mitochondrion" evidence="2"/>
<dbReference type="GeneID" id="87692686"/>
<dbReference type="RefSeq" id="YP_010999054.1">
    <property type="nucleotide sequence ID" value="NC_085166.1"/>
</dbReference>
<keyword evidence="1" id="KW-0472">Membrane</keyword>
<evidence type="ECO:0000256" key="1">
    <source>
        <dbReference type="SAM" id="Phobius"/>
    </source>
</evidence>
<dbReference type="CTD" id="4509"/>
<feature type="transmembrane region" description="Helical" evidence="1">
    <location>
        <begin position="6"/>
        <end position="27"/>
    </location>
</feature>
<keyword evidence="1" id="KW-0812">Transmembrane</keyword>
<reference evidence="2" key="1">
    <citation type="submission" date="2020-08" db="EMBL/GenBank/DDBJ databases">
        <authorList>
            <person name="Santos-Garcia D."/>
            <person name="Santos-Garcia D."/>
            <person name="Santos-Garcia D."/>
        </authorList>
    </citation>
    <scope>NUCLEOTIDE SEQUENCE [LARGE SCALE GENOMIC DNA]</scope>
</reference>
<sequence length="46" mass="5759">MWVSIYLFMWSFFFFFFFVSYFVNLYFNTNLGFSSSSSFTKVKLFW</sequence>
<name>A0A7G2CUA6_9HEMI</name>
<gene>
    <name evidence="2" type="primary">ATP8</name>
    <name evidence="2" type="ORF">MTPEMO_0010</name>
</gene>
<protein>
    <submittedName>
        <fullName evidence="2">ATP synthase F0 subunit 8</fullName>
    </submittedName>
</protein>
<proteinExistence type="predicted"/>
<accession>A0A7G2CUA6</accession>
<keyword evidence="2" id="KW-0496">Mitochondrion</keyword>
<evidence type="ECO:0000313" key="2">
    <source>
        <dbReference type="EMBL" id="CAD5105729.1"/>
    </source>
</evidence>
<dbReference type="EMBL" id="LR877884">
    <property type="protein sequence ID" value="CAD5105729.1"/>
    <property type="molecule type" value="Genomic_DNA"/>
</dbReference>
<organism evidence="2">
    <name type="scientific">Pealius mori</name>
    <dbReference type="NCBI Taxonomy" id="1453199"/>
    <lineage>
        <taxon>Eukaryota</taxon>
        <taxon>Metazoa</taxon>
        <taxon>Ecdysozoa</taxon>
        <taxon>Arthropoda</taxon>
        <taxon>Hexapoda</taxon>
        <taxon>Insecta</taxon>
        <taxon>Pterygota</taxon>
        <taxon>Neoptera</taxon>
        <taxon>Paraneoptera</taxon>
        <taxon>Hemiptera</taxon>
        <taxon>Sternorrhyncha</taxon>
        <taxon>Aleyrodoidea</taxon>
        <taxon>Aleyrodidae</taxon>
        <taxon>Aleyrodinae</taxon>
        <taxon>Pealius</taxon>
    </lineage>
</organism>
<dbReference type="AlphaFoldDB" id="A0A7G2CUA6"/>
<keyword evidence="1" id="KW-1133">Transmembrane helix</keyword>